<proteinExistence type="predicted"/>
<evidence type="ECO:0000256" key="2">
    <source>
        <dbReference type="SAM" id="SignalP"/>
    </source>
</evidence>
<name>A0A6I2R4Y6_FLAPL</name>
<evidence type="ECO:0000256" key="1">
    <source>
        <dbReference type="SAM" id="MobiDB-lite"/>
    </source>
</evidence>
<dbReference type="RefSeq" id="WP_133248328.1">
    <property type="nucleotide sequence ID" value="NZ_JAQLWY010000015.1"/>
</dbReference>
<organism evidence="3 4">
    <name type="scientific">Flavonifractor plautii</name>
    <name type="common">Fusobacterium plautii</name>
    <dbReference type="NCBI Taxonomy" id="292800"/>
    <lineage>
        <taxon>Bacteria</taxon>
        <taxon>Bacillati</taxon>
        <taxon>Bacillota</taxon>
        <taxon>Clostridia</taxon>
        <taxon>Eubacteriales</taxon>
        <taxon>Oscillospiraceae</taxon>
        <taxon>Flavonifractor</taxon>
    </lineage>
</organism>
<feature type="region of interest" description="Disordered" evidence="1">
    <location>
        <begin position="146"/>
        <end position="177"/>
    </location>
</feature>
<dbReference type="Proteomes" id="UP000434475">
    <property type="component" value="Unassembled WGS sequence"/>
</dbReference>
<keyword evidence="2" id="KW-0732">Signal</keyword>
<evidence type="ECO:0000313" key="4">
    <source>
        <dbReference type="Proteomes" id="UP000434475"/>
    </source>
</evidence>
<gene>
    <name evidence="3" type="ORF">GKE97_13530</name>
</gene>
<dbReference type="EMBL" id="WKPR01000013">
    <property type="protein sequence ID" value="MSB20533.1"/>
    <property type="molecule type" value="Genomic_DNA"/>
</dbReference>
<sequence length="207" mass="20794">MRKAPALLASALLLSTIAAGVGPMMAAAAAHAESPQPSIEVTERDEDDLDITVFSGVITNGRDYLNLSRGHNNIPSQPTPKSVVFGPSAAKVATLQTDSGVLAQKLVGGKSSVSILSASDILSANKNLINGGIDIARSSSSILSSVGSGSSIPSNSKPPIHSSTPKAPGGSSGAAVDAAVPDGKDILYIINALEEASETVSPDSVQP</sequence>
<comment type="caution">
    <text evidence="3">The sequence shown here is derived from an EMBL/GenBank/DDBJ whole genome shotgun (WGS) entry which is preliminary data.</text>
</comment>
<reference evidence="3 4" key="1">
    <citation type="journal article" date="2019" name="Nat. Med.">
        <title>A library of human gut bacterial isolates paired with longitudinal multiomics data enables mechanistic microbiome research.</title>
        <authorList>
            <person name="Poyet M."/>
            <person name="Groussin M."/>
            <person name="Gibbons S.M."/>
            <person name="Avila-Pacheco J."/>
            <person name="Jiang X."/>
            <person name="Kearney S.M."/>
            <person name="Perrotta A.R."/>
            <person name="Berdy B."/>
            <person name="Zhao S."/>
            <person name="Lieberman T.D."/>
            <person name="Swanson P.K."/>
            <person name="Smith M."/>
            <person name="Roesemann S."/>
            <person name="Alexander J.E."/>
            <person name="Rich S.A."/>
            <person name="Livny J."/>
            <person name="Vlamakis H."/>
            <person name="Clish C."/>
            <person name="Bullock K."/>
            <person name="Deik A."/>
            <person name="Scott J."/>
            <person name="Pierce K.A."/>
            <person name="Xavier R.J."/>
            <person name="Alm E.J."/>
        </authorList>
    </citation>
    <scope>NUCLEOTIDE SEQUENCE [LARGE SCALE GENOMIC DNA]</scope>
    <source>
        <strain evidence="3 4">BIOML-A2</strain>
    </source>
</reference>
<protein>
    <submittedName>
        <fullName evidence="3">Uncharacterized protein</fullName>
    </submittedName>
</protein>
<dbReference type="AlphaFoldDB" id="A0A6I2R4Y6"/>
<feature type="signal peptide" evidence="2">
    <location>
        <begin position="1"/>
        <end position="26"/>
    </location>
</feature>
<accession>A0A6I2R4Y6</accession>
<evidence type="ECO:0000313" key="3">
    <source>
        <dbReference type="EMBL" id="MSB20533.1"/>
    </source>
</evidence>
<feature type="chain" id="PRO_5039520997" evidence="2">
    <location>
        <begin position="27"/>
        <end position="207"/>
    </location>
</feature>